<keyword evidence="5 7" id="KW-0472">Membrane</keyword>
<dbReference type="UniPathway" id="UPA00219"/>
<evidence type="ECO:0000256" key="3">
    <source>
        <dbReference type="ARBA" id="ARBA00007171"/>
    </source>
</evidence>
<dbReference type="Gene3D" id="3.30.70.2110">
    <property type="match status" value="1"/>
</dbReference>
<dbReference type="Gene3D" id="3.30.10.20">
    <property type="match status" value="1"/>
</dbReference>
<comment type="catalytic activity">
    <reaction evidence="6">
        <text>Preferential cleavage: (Ac)2-L-Lys-D-Ala-|-D-Ala. Also transpeptidation of peptidyl-alanyl moieties that are N-acyl substituents of D-alanine.</text>
        <dbReference type="EC" id="3.4.16.4"/>
    </reaction>
</comment>
<organism evidence="9 10">
    <name type="scientific">Calidifontibacillus erzurumensis</name>
    <dbReference type="NCBI Taxonomy" id="2741433"/>
    <lineage>
        <taxon>Bacteria</taxon>
        <taxon>Bacillati</taxon>
        <taxon>Bacillota</taxon>
        <taxon>Bacilli</taxon>
        <taxon>Bacillales</taxon>
        <taxon>Bacillaceae</taxon>
        <taxon>Calidifontibacillus/Schinkia group</taxon>
        <taxon>Calidifontibacillus</taxon>
    </lineage>
</organism>
<dbReference type="CDD" id="cd06575">
    <property type="entry name" value="PASTA_Pbp2x-like_2"/>
    <property type="match status" value="1"/>
</dbReference>
<dbReference type="PANTHER" id="PTHR30627:SF26">
    <property type="entry name" value="PENICILLIN-BINDING PROTEIN 2B"/>
    <property type="match status" value="1"/>
</dbReference>
<dbReference type="InterPro" id="IPR005543">
    <property type="entry name" value="PASTA_dom"/>
</dbReference>
<feature type="domain" description="PASTA" evidence="8">
    <location>
        <begin position="662"/>
        <end position="718"/>
    </location>
</feature>
<dbReference type="SUPFAM" id="SSF56519">
    <property type="entry name" value="Penicillin binding protein dimerisation domain"/>
    <property type="match status" value="1"/>
</dbReference>
<dbReference type="CDD" id="cd06576">
    <property type="entry name" value="PASTA_Pbp2x-like_1"/>
    <property type="match status" value="1"/>
</dbReference>
<protein>
    <recommendedName>
        <fullName evidence="4">serine-type D-Ala-D-Ala carboxypeptidase</fullName>
        <ecNumber evidence="4">3.4.16.4</ecNumber>
    </recommendedName>
</protein>
<dbReference type="RefSeq" id="WP_173729961.1">
    <property type="nucleotide sequence ID" value="NZ_JABTTE010000002.1"/>
</dbReference>
<dbReference type="InterPro" id="IPR012338">
    <property type="entry name" value="Beta-lactam/transpept-like"/>
</dbReference>
<name>A0A8J8GC31_9BACI</name>
<evidence type="ECO:0000256" key="4">
    <source>
        <dbReference type="ARBA" id="ARBA00012448"/>
    </source>
</evidence>
<dbReference type="SUPFAM" id="SSF56601">
    <property type="entry name" value="beta-lactamase/transpeptidase-like"/>
    <property type="match status" value="1"/>
</dbReference>
<dbReference type="Pfam" id="PF00905">
    <property type="entry name" value="Transpeptidase"/>
    <property type="match status" value="1"/>
</dbReference>
<sequence>MSKGKNVHIKIGARILSLFFVLLFFILAGRFLYLQTAKEVDGHDLTVLAVDKWEKERTIEASRGQILDRNGESIAKDVPTYTLYAVVDENYSKNSKTPLHIVDARDAAKKLAPLLNMEVSEIERRLTPSKPNLFQVELGPKGRNINHQLMEKIKELNIPGIYFKREKKRLYPNGIFASHVIGFAQLDENGKLVGKMGIEKTFDDLLQGKDGRITYQSDRRGIKLPDPKEMIIPPENGKDVYLTIDQKIQTFLEGALNYVEKEYEPENIIGIVANAKTGEILAMGTRPSFDPNTREISNYMNEAISSRYEPGSTMKVFTLAAAIDAGVFNPNETFKSGSYRISDKVKAIRDHNRSGWGTITYLEGVQRSSNVAFAKIVNEKLGTDRFFDYLQRFHFDQKTGIDLPYEVAGNILFRYPIEKITTAFGQGTTVTPIQQIQAATAITNGGKMLKPYIIKKIVDPKTGEVIKEQNPTVVNEPIKKDTAQQVLNILETVVSSEAGTGKPYAIEGYKIAGKTGTAQIPDPKTGKYLTGHGNNIFSFLGFVPKDDPKLIVYVSVKRPKLEPTELGSAPVSYIFKTVAKNSLHYLNIAPSEKSETEKPVSKEGIQLPNVVGLPVNEAEKELEKLGLSIIKINETGKIKQQIPMPGTKVLPNEKIILKADGKMKMPDLSGWALRDVTKIAQMAHLKLNIIGSGYLNKQSIEAGSELKENDYLVVELLPPNPQEVPVEEEVKDEEIKFKNKDDEQLYQQLNGLIRD</sequence>
<dbReference type="Gene3D" id="3.40.710.10">
    <property type="entry name" value="DD-peptidase/beta-lactamase superfamily"/>
    <property type="match status" value="1"/>
</dbReference>
<dbReference type="Pfam" id="PF03793">
    <property type="entry name" value="PASTA"/>
    <property type="match status" value="2"/>
</dbReference>
<dbReference type="AlphaFoldDB" id="A0A8J8GC31"/>
<dbReference type="Proteomes" id="UP000625804">
    <property type="component" value="Unassembled WGS sequence"/>
</dbReference>
<dbReference type="InterPro" id="IPR050515">
    <property type="entry name" value="Beta-lactam/transpept"/>
</dbReference>
<evidence type="ECO:0000256" key="6">
    <source>
        <dbReference type="ARBA" id="ARBA00034000"/>
    </source>
</evidence>
<feature type="domain" description="PASTA" evidence="8">
    <location>
        <begin position="601"/>
        <end position="661"/>
    </location>
</feature>
<dbReference type="SUPFAM" id="SSF54184">
    <property type="entry name" value="Penicillin-binding protein 2x (pbp-2x), c-terminal domain"/>
    <property type="match status" value="2"/>
</dbReference>
<keyword evidence="7" id="KW-0812">Transmembrane</keyword>
<comment type="pathway">
    <text evidence="2">Cell wall biogenesis; peptidoglycan biosynthesis.</text>
</comment>
<evidence type="ECO:0000256" key="2">
    <source>
        <dbReference type="ARBA" id="ARBA00004752"/>
    </source>
</evidence>
<dbReference type="GO" id="GO:0008658">
    <property type="term" value="F:penicillin binding"/>
    <property type="evidence" value="ECO:0007669"/>
    <property type="project" value="InterPro"/>
</dbReference>
<dbReference type="GO" id="GO:0009252">
    <property type="term" value="P:peptidoglycan biosynthetic process"/>
    <property type="evidence" value="ECO:0007669"/>
    <property type="project" value="UniProtKB-UniPathway"/>
</dbReference>
<dbReference type="EC" id="3.4.16.4" evidence="4"/>
<dbReference type="InterPro" id="IPR005311">
    <property type="entry name" value="PBP_dimer"/>
</dbReference>
<proteinExistence type="inferred from homology"/>
<reference evidence="9" key="1">
    <citation type="submission" date="2020-06" db="EMBL/GenBank/DDBJ databases">
        <title>A novel thermopfilic bacterium from Erzurum, Turkey.</title>
        <authorList>
            <person name="Adiguzel A."/>
            <person name="Ay H."/>
            <person name="Baltaci M.O."/>
        </authorList>
    </citation>
    <scope>NUCLEOTIDE SEQUENCE</scope>
    <source>
        <strain evidence="9">P2</strain>
    </source>
</reference>
<dbReference type="SMART" id="SM00740">
    <property type="entry name" value="PASTA"/>
    <property type="match status" value="2"/>
</dbReference>
<dbReference type="Gene3D" id="2.20.70.70">
    <property type="match status" value="1"/>
</dbReference>
<dbReference type="GO" id="GO:0009002">
    <property type="term" value="F:serine-type D-Ala-D-Ala carboxypeptidase activity"/>
    <property type="evidence" value="ECO:0007669"/>
    <property type="project" value="UniProtKB-EC"/>
</dbReference>
<dbReference type="EMBL" id="JABTTE010000002">
    <property type="protein sequence ID" value="NSL50774.1"/>
    <property type="molecule type" value="Genomic_DNA"/>
</dbReference>
<feature type="transmembrane region" description="Helical" evidence="7">
    <location>
        <begin position="12"/>
        <end position="33"/>
    </location>
</feature>
<accession>A0A8J8GC31</accession>
<dbReference type="Pfam" id="PF03717">
    <property type="entry name" value="PBP_dimer"/>
    <property type="match status" value="1"/>
</dbReference>
<comment type="similarity">
    <text evidence="3">Belongs to the transpeptidase family.</text>
</comment>
<dbReference type="InterPro" id="IPR001460">
    <property type="entry name" value="PCN-bd_Tpept"/>
</dbReference>
<comment type="caution">
    <text evidence="9">The sequence shown here is derived from an EMBL/GenBank/DDBJ whole genome shotgun (WGS) entry which is preliminary data.</text>
</comment>
<evidence type="ECO:0000259" key="8">
    <source>
        <dbReference type="PROSITE" id="PS51178"/>
    </source>
</evidence>
<gene>
    <name evidence="9" type="ORF">HR057_03225</name>
</gene>
<evidence type="ECO:0000256" key="7">
    <source>
        <dbReference type="SAM" id="Phobius"/>
    </source>
</evidence>
<evidence type="ECO:0000256" key="1">
    <source>
        <dbReference type="ARBA" id="ARBA00004370"/>
    </source>
</evidence>
<dbReference type="GO" id="GO:0005886">
    <property type="term" value="C:plasma membrane"/>
    <property type="evidence" value="ECO:0007669"/>
    <property type="project" value="TreeGrafter"/>
</dbReference>
<dbReference type="InterPro" id="IPR036138">
    <property type="entry name" value="PBP_dimer_sf"/>
</dbReference>
<evidence type="ECO:0000313" key="9">
    <source>
        <dbReference type="EMBL" id="NSL50774.1"/>
    </source>
</evidence>
<evidence type="ECO:0000256" key="5">
    <source>
        <dbReference type="ARBA" id="ARBA00023136"/>
    </source>
</evidence>
<keyword evidence="10" id="KW-1185">Reference proteome</keyword>
<dbReference type="Gene3D" id="3.90.1310.10">
    <property type="entry name" value="Penicillin-binding protein 2a (Domain 2)"/>
    <property type="match status" value="1"/>
</dbReference>
<keyword evidence="7" id="KW-1133">Transmembrane helix</keyword>
<dbReference type="FunFam" id="3.40.710.10:FF:000026">
    <property type="entry name" value="Penicillin-binding protein 1"/>
    <property type="match status" value="1"/>
</dbReference>
<dbReference type="GO" id="GO:0071555">
    <property type="term" value="P:cell wall organization"/>
    <property type="evidence" value="ECO:0007669"/>
    <property type="project" value="TreeGrafter"/>
</dbReference>
<comment type="subcellular location">
    <subcellularLocation>
        <location evidence="1">Membrane</location>
    </subcellularLocation>
</comment>
<dbReference type="PROSITE" id="PS51178">
    <property type="entry name" value="PASTA"/>
    <property type="match status" value="2"/>
</dbReference>
<evidence type="ECO:0000313" key="10">
    <source>
        <dbReference type="Proteomes" id="UP000625804"/>
    </source>
</evidence>
<dbReference type="PANTHER" id="PTHR30627">
    <property type="entry name" value="PEPTIDOGLYCAN D,D-TRANSPEPTIDASE"/>
    <property type="match status" value="1"/>
</dbReference>